<accession>W9X9D9</accession>
<comment type="caution">
    <text evidence="1">The sequence shown here is derived from an EMBL/GenBank/DDBJ whole genome shotgun (WGS) entry which is preliminary data.</text>
</comment>
<evidence type="ECO:0000313" key="2">
    <source>
        <dbReference type="Proteomes" id="UP000019471"/>
    </source>
</evidence>
<dbReference type="OrthoDB" id="4161548at2759"/>
<dbReference type="eggNOG" id="ENOG502SRF5">
    <property type="taxonomic scope" value="Eukaryota"/>
</dbReference>
<dbReference type="HOGENOM" id="CLU_1469157_0_0_1"/>
<dbReference type="RefSeq" id="XP_007742114.1">
    <property type="nucleotide sequence ID" value="XM_007743924.1"/>
</dbReference>
<dbReference type="Proteomes" id="UP000019471">
    <property type="component" value="Unassembled WGS sequence"/>
</dbReference>
<organism evidence="1 2">
    <name type="scientific">Cladophialophora psammophila CBS 110553</name>
    <dbReference type="NCBI Taxonomy" id="1182543"/>
    <lineage>
        <taxon>Eukaryota</taxon>
        <taxon>Fungi</taxon>
        <taxon>Dikarya</taxon>
        <taxon>Ascomycota</taxon>
        <taxon>Pezizomycotina</taxon>
        <taxon>Eurotiomycetes</taxon>
        <taxon>Chaetothyriomycetidae</taxon>
        <taxon>Chaetothyriales</taxon>
        <taxon>Herpotrichiellaceae</taxon>
        <taxon>Cladophialophora</taxon>
    </lineage>
</organism>
<reference evidence="1 2" key="1">
    <citation type="submission" date="2013-03" db="EMBL/GenBank/DDBJ databases">
        <title>The Genome Sequence of Cladophialophora psammophila CBS 110553.</title>
        <authorList>
            <consortium name="The Broad Institute Genomics Platform"/>
            <person name="Cuomo C."/>
            <person name="de Hoog S."/>
            <person name="Gorbushina A."/>
            <person name="Walker B."/>
            <person name="Young S.K."/>
            <person name="Zeng Q."/>
            <person name="Gargeya S."/>
            <person name="Fitzgerald M."/>
            <person name="Haas B."/>
            <person name="Abouelleil A."/>
            <person name="Allen A.W."/>
            <person name="Alvarado L."/>
            <person name="Arachchi H.M."/>
            <person name="Berlin A.M."/>
            <person name="Chapman S.B."/>
            <person name="Gainer-Dewar J."/>
            <person name="Goldberg J."/>
            <person name="Griggs A."/>
            <person name="Gujja S."/>
            <person name="Hansen M."/>
            <person name="Howarth C."/>
            <person name="Imamovic A."/>
            <person name="Ireland A."/>
            <person name="Larimer J."/>
            <person name="McCowan C."/>
            <person name="Murphy C."/>
            <person name="Pearson M."/>
            <person name="Poon T.W."/>
            <person name="Priest M."/>
            <person name="Roberts A."/>
            <person name="Saif S."/>
            <person name="Shea T."/>
            <person name="Sisk P."/>
            <person name="Sykes S."/>
            <person name="Wortman J."/>
            <person name="Nusbaum C."/>
            <person name="Birren B."/>
        </authorList>
    </citation>
    <scope>NUCLEOTIDE SEQUENCE [LARGE SCALE GENOMIC DNA]</scope>
    <source>
        <strain evidence="1 2">CBS 110553</strain>
    </source>
</reference>
<evidence type="ECO:0000313" key="1">
    <source>
        <dbReference type="EMBL" id="EXJ73551.1"/>
    </source>
</evidence>
<keyword evidence="2" id="KW-1185">Reference proteome</keyword>
<name>W9X9D9_9EURO</name>
<protein>
    <submittedName>
        <fullName evidence="1">Uncharacterized protein</fullName>
    </submittedName>
</protein>
<sequence length="174" mass="19999">MEDRPTPRPGNVQRAEWRRKCRQVLADHLRAKLGISIEPNQVRLVPDLQDGYRWVRQPEREHLFMKQLSKHSIGAYMELCREINISIEAVAWIEPTIEESKLSTSGVGDVLQLDHLRSDNVRLAEALSLSEDKIRAEIEARQQAEEKWRSDKEVKKALTVLHRLGPQGHGVVGE</sequence>
<dbReference type="GeneID" id="19188041"/>
<dbReference type="AlphaFoldDB" id="W9X9D9"/>
<proteinExistence type="predicted"/>
<gene>
    <name evidence="1" type="ORF">A1O5_03312</name>
</gene>
<dbReference type="EMBL" id="AMGX01000004">
    <property type="protein sequence ID" value="EXJ73551.1"/>
    <property type="molecule type" value="Genomic_DNA"/>
</dbReference>
<dbReference type="STRING" id="1182543.W9X9D9"/>